<dbReference type="RefSeq" id="WP_132355563.1">
    <property type="nucleotide sequence ID" value="NZ_CAWOJO010000038.1"/>
</dbReference>
<protein>
    <submittedName>
        <fullName evidence="1">Uncharacterized protein</fullName>
    </submittedName>
</protein>
<reference evidence="1 2" key="1">
    <citation type="journal article" date="2019" name="Int. J. Syst. Evol. Microbiol.">
        <title>Photorhabdus khanii subsp. guanajuatensis subsp. nov., isolated from Heterorhabditis atacamensis, and Photorhabdus luminescens subsp. mexicana subsp. nov., isolated from Heterorhabditis mexicana entomopathogenic nematodes.</title>
        <authorList>
            <person name="Machado R.A.R."/>
            <person name="Bruno P."/>
            <person name="Arce C.C.M."/>
            <person name="Liechti N."/>
            <person name="Kohler A."/>
            <person name="Bernal J."/>
            <person name="Bruggmann R."/>
            <person name="Turlings T.C.J."/>
        </authorList>
    </citation>
    <scope>NUCLEOTIDE SEQUENCE [LARGE SCALE GENOMIC DNA]</scope>
    <source>
        <strain evidence="1 2">MEX20-17</strain>
    </source>
</reference>
<name>A0A4R4J6Z3_9GAMM</name>
<evidence type="ECO:0000313" key="1">
    <source>
        <dbReference type="EMBL" id="TDB49021.1"/>
    </source>
</evidence>
<comment type="caution">
    <text evidence="1">The sequence shown here is derived from an EMBL/GenBank/DDBJ whole genome shotgun (WGS) entry which is preliminary data.</text>
</comment>
<dbReference type="EMBL" id="PUJY01000038">
    <property type="protein sequence ID" value="TDB49021.1"/>
    <property type="molecule type" value="Genomic_DNA"/>
</dbReference>
<organism evidence="1 2">
    <name type="scientific">Photorhabdus khanii subsp. guanajuatensis</name>
    <dbReference type="NCBI Taxonomy" id="2100166"/>
    <lineage>
        <taxon>Bacteria</taxon>
        <taxon>Pseudomonadati</taxon>
        <taxon>Pseudomonadota</taxon>
        <taxon>Gammaproteobacteria</taxon>
        <taxon>Enterobacterales</taxon>
        <taxon>Morganellaceae</taxon>
        <taxon>Photorhabdus</taxon>
    </lineage>
</organism>
<proteinExistence type="predicted"/>
<sequence length="73" mass="8529">MKDKFTFYQEVIIQDIDRVIEYSHQKGVIFGIGEDEGLGKSYAVYIPSKSITVSLWENEIEPTGKTFKREDFY</sequence>
<gene>
    <name evidence="1" type="ORF">C5467_18000</name>
</gene>
<accession>A0A4R4J6Z3</accession>
<dbReference type="Proteomes" id="UP000295598">
    <property type="component" value="Unassembled WGS sequence"/>
</dbReference>
<evidence type="ECO:0000313" key="2">
    <source>
        <dbReference type="Proteomes" id="UP000295598"/>
    </source>
</evidence>
<dbReference type="AlphaFoldDB" id="A0A4R4J6Z3"/>